<dbReference type="AlphaFoldDB" id="A0AA38FM02"/>
<name>A0AA38FM02_TAXCH</name>
<reference evidence="2 3" key="1">
    <citation type="journal article" date="2021" name="Nat. Plants">
        <title>The Taxus genome provides insights into paclitaxel biosynthesis.</title>
        <authorList>
            <person name="Xiong X."/>
            <person name="Gou J."/>
            <person name="Liao Q."/>
            <person name="Li Y."/>
            <person name="Zhou Q."/>
            <person name="Bi G."/>
            <person name="Li C."/>
            <person name="Du R."/>
            <person name="Wang X."/>
            <person name="Sun T."/>
            <person name="Guo L."/>
            <person name="Liang H."/>
            <person name="Lu P."/>
            <person name="Wu Y."/>
            <person name="Zhang Z."/>
            <person name="Ro D.K."/>
            <person name="Shang Y."/>
            <person name="Huang S."/>
            <person name="Yan J."/>
        </authorList>
    </citation>
    <scope>NUCLEOTIDE SEQUENCE [LARGE SCALE GENOMIC DNA]</scope>
    <source>
        <strain evidence="2">Ta-2019</strain>
    </source>
</reference>
<feature type="non-terminal residue" evidence="2">
    <location>
        <position position="1"/>
    </location>
</feature>
<accession>A0AA38FM02</accession>
<gene>
    <name evidence="2" type="ORF">KI387_010915</name>
</gene>
<protein>
    <submittedName>
        <fullName evidence="2">Uncharacterized protein</fullName>
    </submittedName>
</protein>
<proteinExistence type="predicted"/>
<evidence type="ECO:0000256" key="1">
    <source>
        <dbReference type="SAM" id="MobiDB-lite"/>
    </source>
</evidence>
<evidence type="ECO:0000313" key="3">
    <source>
        <dbReference type="Proteomes" id="UP000824469"/>
    </source>
</evidence>
<feature type="non-terminal residue" evidence="2">
    <location>
        <position position="86"/>
    </location>
</feature>
<feature type="region of interest" description="Disordered" evidence="1">
    <location>
        <begin position="1"/>
        <end position="33"/>
    </location>
</feature>
<keyword evidence="3" id="KW-1185">Reference proteome</keyword>
<sequence length="86" mass="9322">RVSRRVGTPMSVAMASGRDQRMDRAEGSGVPHPHVMRSTRMASLQCSPQGSLVLWTWVTVGQQVGVSRGSHPGRTQRRTSPVGARV</sequence>
<feature type="region of interest" description="Disordered" evidence="1">
    <location>
        <begin position="65"/>
        <end position="86"/>
    </location>
</feature>
<evidence type="ECO:0000313" key="2">
    <source>
        <dbReference type="EMBL" id="KAH9306511.1"/>
    </source>
</evidence>
<dbReference type="EMBL" id="JAHRHJ020000008">
    <property type="protein sequence ID" value="KAH9306511.1"/>
    <property type="molecule type" value="Genomic_DNA"/>
</dbReference>
<organism evidence="2 3">
    <name type="scientific">Taxus chinensis</name>
    <name type="common">Chinese yew</name>
    <name type="synonym">Taxus wallichiana var. chinensis</name>
    <dbReference type="NCBI Taxonomy" id="29808"/>
    <lineage>
        <taxon>Eukaryota</taxon>
        <taxon>Viridiplantae</taxon>
        <taxon>Streptophyta</taxon>
        <taxon>Embryophyta</taxon>
        <taxon>Tracheophyta</taxon>
        <taxon>Spermatophyta</taxon>
        <taxon>Pinopsida</taxon>
        <taxon>Pinidae</taxon>
        <taxon>Conifers II</taxon>
        <taxon>Cupressales</taxon>
        <taxon>Taxaceae</taxon>
        <taxon>Taxus</taxon>
    </lineage>
</organism>
<comment type="caution">
    <text evidence="2">The sequence shown here is derived from an EMBL/GenBank/DDBJ whole genome shotgun (WGS) entry which is preliminary data.</text>
</comment>
<dbReference type="Proteomes" id="UP000824469">
    <property type="component" value="Unassembled WGS sequence"/>
</dbReference>